<dbReference type="InterPro" id="IPR014217">
    <property type="entry name" value="Spore_III_AA"/>
</dbReference>
<dbReference type="NCBIfam" id="TIGR02858">
    <property type="entry name" value="spore_III_AA"/>
    <property type="match status" value="1"/>
</dbReference>
<evidence type="ECO:0000313" key="4">
    <source>
        <dbReference type="EMBL" id="TDA23086.1"/>
    </source>
</evidence>
<comment type="caution">
    <text evidence="4">The sequence shown here is derived from an EMBL/GenBank/DDBJ whole genome shotgun (WGS) entry which is preliminary data.</text>
</comment>
<dbReference type="EMBL" id="SMMX01000002">
    <property type="protein sequence ID" value="TDA23086.1"/>
    <property type="molecule type" value="Genomic_DNA"/>
</dbReference>
<evidence type="ECO:0000256" key="1">
    <source>
        <dbReference type="ARBA" id="ARBA00022741"/>
    </source>
</evidence>
<dbReference type="Pfam" id="PF19568">
    <property type="entry name" value="Spore_III_AA"/>
    <property type="match status" value="1"/>
</dbReference>
<feature type="domain" description="Stage III sporulation protein AA AAA+ ATPase" evidence="3">
    <location>
        <begin position="2"/>
        <end position="305"/>
    </location>
</feature>
<dbReference type="InterPro" id="IPR027417">
    <property type="entry name" value="P-loop_NTPase"/>
</dbReference>
<reference evidence="4 5" key="1">
    <citation type="journal article" date="2016" name="Nat. Microbiol.">
        <title>The Mouse Intestinal Bacterial Collection (miBC) provides host-specific insight into cultured diversity and functional potential of the gut microbiota.</title>
        <authorList>
            <person name="Lagkouvardos I."/>
            <person name="Pukall R."/>
            <person name="Abt B."/>
            <person name="Foesel B.U."/>
            <person name="Meier-Kolthoff J.P."/>
            <person name="Kumar N."/>
            <person name="Bresciani A."/>
            <person name="Martinez I."/>
            <person name="Just S."/>
            <person name="Ziegler C."/>
            <person name="Brugiroux S."/>
            <person name="Garzetti D."/>
            <person name="Wenning M."/>
            <person name="Bui T.P."/>
            <person name="Wang J."/>
            <person name="Hugenholtz F."/>
            <person name="Plugge C.M."/>
            <person name="Peterson D.A."/>
            <person name="Hornef M.W."/>
            <person name="Baines J.F."/>
            <person name="Smidt H."/>
            <person name="Walter J."/>
            <person name="Kristiansen K."/>
            <person name="Nielsen H.B."/>
            <person name="Haller D."/>
            <person name="Overmann J."/>
            <person name="Stecher B."/>
            <person name="Clavel T."/>
        </authorList>
    </citation>
    <scope>NUCLEOTIDE SEQUENCE [LARGE SCALE GENOMIC DNA]</scope>
    <source>
        <strain evidence="4 5">DSM 28560</strain>
    </source>
</reference>
<dbReference type="RefSeq" id="WP_132275138.1">
    <property type="nucleotide sequence ID" value="NZ_JAOBST010000003.1"/>
</dbReference>
<sequence length="316" mass="35463">MQRDRILKVLPMKVRRLIEEEQLQFDYLQEIRLRTGKPLLIVYRGDELMAGPGRGRPYIVTKEDIREMMGYISNYSLYAYEQEMKQGFITIEGGHRVGMTGQAIIEDGKVKNIKYVSSVNLRIAHEVLGCADAVFPYVSCNRQLCHTLVISPPRCGKTTLLRDMIRQISDGNAWVRGMSVGVVDERSEIGGCYMGVAQNHLGMRTDVLDCCPKAEGMIMLIRSMSPEVLAVDEIGAAEDVHAVEYAMHCGCKMLASIHGASMEEIRKKPLLGRLVQEKRFERYIVLGSHLHPGQIEGIYDGRGSLLYEEQPAGQGV</sequence>
<name>A0A4R4FK15_9FIRM</name>
<dbReference type="GO" id="GO:0005524">
    <property type="term" value="F:ATP binding"/>
    <property type="evidence" value="ECO:0007669"/>
    <property type="project" value="UniProtKB-KW"/>
</dbReference>
<accession>A0A4R4FK15</accession>
<dbReference type="AlphaFoldDB" id="A0A4R4FK15"/>
<keyword evidence="1" id="KW-0547">Nucleotide-binding</keyword>
<dbReference type="InterPro" id="IPR045735">
    <property type="entry name" value="Spore_III_AA_AAA+_ATPase"/>
</dbReference>
<gene>
    <name evidence="4" type="primary">spoIIIAA</name>
    <name evidence="4" type="ORF">E1963_03105</name>
</gene>
<dbReference type="Gene3D" id="3.40.50.300">
    <property type="entry name" value="P-loop containing nucleotide triphosphate hydrolases"/>
    <property type="match status" value="1"/>
</dbReference>
<proteinExistence type="predicted"/>
<organism evidence="4 5">
    <name type="scientific">Extibacter muris</name>
    <dbReference type="NCBI Taxonomy" id="1796622"/>
    <lineage>
        <taxon>Bacteria</taxon>
        <taxon>Bacillati</taxon>
        <taxon>Bacillota</taxon>
        <taxon>Clostridia</taxon>
        <taxon>Lachnospirales</taxon>
        <taxon>Lachnospiraceae</taxon>
        <taxon>Extibacter</taxon>
    </lineage>
</organism>
<evidence type="ECO:0000256" key="2">
    <source>
        <dbReference type="ARBA" id="ARBA00022840"/>
    </source>
</evidence>
<dbReference type="PANTHER" id="PTHR20953:SF3">
    <property type="entry name" value="P-LOOP CONTAINING NUCLEOSIDE TRIPHOSPHATE HYDROLASES SUPERFAMILY PROTEIN"/>
    <property type="match status" value="1"/>
</dbReference>
<protein>
    <submittedName>
        <fullName evidence="4">Stage III sporulation protein AA</fullName>
    </submittedName>
</protein>
<dbReference type="PANTHER" id="PTHR20953">
    <property type="entry name" value="KINASE-RELATED"/>
    <property type="match status" value="1"/>
</dbReference>
<keyword evidence="5" id="KW-1185">Reference proteome</keyword>
<dbReference type="Proteomes" id="UP000295710">
    <property type="component" value="Unassembled WGS sequence"/>
</dbReference>
<evidence type="ECO:0000259" key="3">
    <source>
        <dbReference type="Pfam" id="PF19568"/>
    </source>
</evidence>
<dbReference type="SUPFAM" id="SSF52540">
    <property type="entry name" value="P-loop containing nucleoside triphosphate hydrolases"/>
    <property type="match status" value="1"/>
</dbReference>
<evidence type="ECO:0000313" key="5">
    <source>
        <dbReference type="Proteomes" id="UP000295710"/>
    </source>
</evidence>
<keyword evidence="2" id="KW-0067">ATP-binding</keyword>